<accession>A0ABS9K1Y2</accession>
<dbReference type="Gene3D" id="3.40.30.10">
    <property type="entry name" value="Glutaredoxin"/>
    <property type="match status" value="1"/>
</dbReference>
<evidence type="ECO:0000256" key="1">
    <source>
        <dbReference type="ARBA" id="ARBA00004196"/>
    </source>
</evidence>
<dbReference type="Pfam" id="PF08534">
    <property type="entry name" value="Redoxin"/>
    <property type="match status" value="1"/>
</dbReference>
<organism evidence="5 6">
    <name type="scientific">Dechloromonas hankyongensis</name>
    <dbReference type="NCBI Taxonomy" id="2908002"/>
    <lineage>
        <taxon>Bacteria</taxon>
        <taxon>Pseudomonadati</taxon>
        <taxon>Pseudomonadota</taxon>
        <taxon>Betaproteobacteria</taxon>
        <taxon>Rhodocyclales</taxon>
        <taxon>Azonexaceae</taxon>
        <taxon>Dechloromonas</taxon>
    </lineage>
</organism>
<evidence type="ECO:0000259" key="4">
    <source>
        <dbReference type="PROSITE" id="PS51352"/>
    </source>
</evidence>
<dbReference type="CDD" id="cd02966">
    <property type="entry name" value="TlpA_like_family"/>
    <property type="match status" value="1"/>
</dbReference>
<keyword evidence="3" id="KW-0676">Redox-active center</keyword>
<dbReference type="EMBL" id="JAKLTN010000002">
    <property type="protein sequence ID" value="MCG2577183.1"/>
    <property type="molecule type" value="Genomic_DNA"/>
</dbReference>
<gene>
    <name evidence="5" type="ORF">LZ012_09250</name>
</gene>
<evidence type="ECO:0000313" key="6">
    <source>
        <dbReference type="Proteomes" id="UP001165384"/>
    </source>
</evidence>
<dbReference type="InterPro" id="IPR013740">
    <property type="entry name" value="Redoxin"/>
</dbReference>
<keyword evidence="6" id="KW-1185">Reference proteome</keyword>
<protein>
    <submittedName>
        <fullName evidence="5">TlpA family protein disulfide reductase</fullName>
    </submittedName>
</protein>
<reference evidence="5" key="1">
    <citation type="submission" date="2022-01" db="EMBL/GenBank/DDBJ databases">
        <authorList>
            <person name="Jo J.-H."/>
            <person name="Im W.-T."/>
        </authorList>
    </citation>
    <scope>NUCLEOTIDE SEQUENCE</scope>
    <source>
        <strain evidence="5">XY25</strain>
    </source>
</reference>
<dbReference type="Proteomes" id="UP001165384">
    <property type="component" value="Unassembled WGS sequence"/>
</dbReference>
<evidence type="ECO:0000313" key="5">
    <source>
        <dbReference type="EMBL" id="MCG2577183.1"/>
    </source>
</evidence>
<dbReference type="InterPro" id="IPR050553">
    <property type="entry name" value="Thioredoxin_ResA/DsbE_sf"/>
</dbReference>
<dbReference type="PROSITE" id="PS00194">
    <property type="entry name" value="THIOREDOXIN_1"/>
    <property type="match status" value="1"/>
</dbReference>
<comment type="subcellular location">
    <subcellularLocation>
        <location evidence="1">Cell envelope</location>
    </subcellularLocation>
</comment>
<dbReference type="InterPro" id="IPR017937">
    <property type="entry name" value="Thioredoxin_CS"/>
</dbReference>
<comment type="caution">
    <text evidence="5">The sequence shown here is derived from an EMBL/GenBank/DDBJ whole genome shotgun (WGS) entry which is preliminary data.</text>
</comment>
<evidence type="ECO:0000256" key="2">
    <source>
        <dbReference type="ARBA" id="ARBA00022748"/>
    </source>
</evidence>
<name>A0ABS9K1Y2_9RHOO</name>
<evidence type="ECO:0000256" key="3">
    <source>
        <dbReference type="ARBA" id="ARBA00023284"/>
    </source>
</evidence>
<keyword evidence="2" id="KW-0201">Cytochrome c-type biogenesis</keyword>
<proteinExistence type="predicted"/>
<dbReference type="SUPFAM" id="SSF52833">
    <property type="entry name" value="Thioredoxin-like"/>
    <property type="match status" value="1"/>
</dbReference>
<feature type="domain" description="Thioredoxin" evidence="4">
    <location>
        <begin position="1"/>
        <end position="137"/>
    </location>
</feature>
<sequence>MALPAVELPLLNGGNYLFTEKSAPCLINFWATWCPPCRAEMAALNRLYADYAGRGLGVIAVSVDEDAHLVREFVRTEGLALPILLDRGSRLASSAFGVSAYPTSLLVNGQARVSAVWLGERDWDAAGVRTAIVQSLGG</sequence>
<dbReference type="PANTHER" id="PTHR42852">
    <property type="entry name" value="THIOL:DISULFIDE INTERCHANGE PROTEIN DSBE"/>
    <property type="match status" value="1"/>
</dbReference>
<dbReference type="InterPro" id="IPR036249">
    <property type="entry name" value="Thioredoxin-like_sf"/>
</dbReference>
<dbReference type="PROSITE" id="PS51352">
    <property type="entry name" value="THIOREDOXIN_2"/>
    <property type="match status" value="1"/>
</dbReference>
<dbReference type="PANTHER" id="PTHR42852:SF13">
    <property type="entry name" value="PROTEIN DIPZ"/>
    <property type="match status" value="1"/>
</dbReference>
<dbReference type="InterPro" id="IPR013766">
    <property type="entry name" value="Thioredoxin_domain"/>
</dbReference>
<dbReference type="RefSeq" id="WP_275709992.1">
    <property type="nucleotide sequence ID" value="NZ_JAKLTN010000002.1"/>
</dbReference>